<evidence type="ECO:0000313" key="3">
    <source>
        <dbReference type="Proteomes" id="UP001060414"/>
    </source>
</evidence>
<dbReference type="Gene3D" id="1.10.3210.10">
    <property type="entry name" value="Hypothetical protein af1432"/>
    <property type="match status" value="1"/>
</dbReference>
<dbReference type="Pfam" id="PF08668">
    <property type="entry name" value="HDOD"/>
    <property type="match status" value="1"/>
</dbReference>
<keyword evidence="3" id="KW-1185">Reference proteome</keyword>
<dbReference type="PROSITE" id="PS51833">
    <property type="entry name" value="HDOD"/>
    <property type="match status" value="1"/>
</dbReference>
<reference evidence="2" key="1">
    <citation type="journal article" date="2022" name="Environ. Microbiol.">
        <title>Geoalkalibacter halelectricus SAP #1 sp. nov. possessing extracellular electron transfer and mineral#reducing capabilities from a haloalkaline environment.</title>
        <authorList>
            <person name="Yadav S."/>
            <person name="Singh R."/>
            <person name="Sundharam S.S."/>
            <person name="Chaudhary S."/>
            <person name="Krishnamurthi S."/>
            <person name="Patil S.A."/>
        </authorList>
    </citation>
    <scope>NUCLEOTIDE SEQUENCE</scope>
    <source>
        <strain evidence="2">SAP-1</strain>
    </source>
</reference>
<organism evidence="2 3">
    <name type="scientific">Geoalkalibacter halelectricus</name>
    <dbReference type="NCBI Taxonomy" id="2847045"/>
    <lineage>
        <taxon>Bacteria</taxon>
        <taxon>Pseudomonadati</taxon>
        <taxon>Thermodesulfobacteriota</taxon>
        <taxon>Desulfuromonadia</taxon>
        <taxon>Desulfuromonadales</taxon>
        <taxon>Geoalkalibacteraceae</taxon>
        <taxon>Geoalkalibacter</taxon>
    </lineage>
</organism>
<evidence type="ECO:0000259" key="1">
    <source>
        <dbReference type="PROSITE" id="PS51833"/>
    </source>
</evidence>
<dbReference type="PANTHER" id="PTHR33525:SF3">
    <property type="entry name" value="RIBONUCLEASE Y"/>
    <property type="match status" value="1"/>
</dbReference>
<dbReference type="InterPro" id="IPR052340">
    <property type="entry name" value="RNase_Y/CdgJ"/>
</dbReference>
<dbReference type="SUPFAM" id="SSF109604">
    <property type="entry name" value="HD-domain/PDEase-like"/>
    <property type="match status" value="1"/>
</dbReference>
<evidence type="ECO:0000313" key="2">
    <source>
        <dbReference type="EMBL" id="UWZ79340.1"/>
    </source>
</evidence>
<dbReference type="Proteomes" id="UP001060414">
    <property type="component" value="Chromosome"/>
</dbReference>
<sequence length="328" mass="36025">MTITGADKILTEDILPMLPAVAVKILSLESETEVATLARIASQDPSLSARILRAANSPLYAPMAPIGHIKRAVILLGERQVRSLSLAFSLIPLQCAQLDFARFWEHSLVTAVATRRILTITNPKHAEEGFTAGLLANLGAILLAGAHPREYLGILQGCRDTDFALTNAERAAFGFDHVELGAAAARRWNFPESFQAIIAHHHNLREFDGPENVKSFVHAAYLAGMLADFFHSEQTDKSLVALSKALEHTPGLAGASLDDLSEGIEDEIRKAAAWLGIRIAIETPLAEILEAANRRLVALTVEYEQTVQWFYRTYVDRIRPSRSKENDS</sequence>
<accession>A0ABY5ZN76</accession>
<proteinExistence type="predicted"/>
<protein>
    <submittedName>
        <fullName evidence="2">HDOD domain-containing protein</fullName>
    </submittedName>
</protein>
<dbReference type="PANTHER" id="PTHR33525">
    <property type="match status" value="1"/>
</dbReference>
<gene>
    <name evidence="2" type="ORF">L9S41_16905</name>
</gene>
<dbReference type="EMBL" id="CP092109">
    <property type="protein sequence ID" value="UWZ79340.1"/>
    <property type="molecule type" value="Genomic_DNA"/>
</dbReference>
<name>A0ABY5ZN76_9BACT</name>
<feature type="domain" description="HDOD" evidence="1">
    <location>
        <begin position="15"/>
        <end position="204"/>
    </location>
</feature>
<dbReference type="InterPro" id="IPR013976">
    <property type="entry name" value="HDOD"/>
</dbReference>
<dbReference type="RefSeq" id="WP_260747696.1">
    <property type="nucleotide sequence ID" value="NZ_CP092109.1"/>
</dbReference>